<dbReference type="AlphaFoldDB" id="A0A1H0EQI8"/>
<keyword evidence="2" id="KW-1185">Reference proteome</keyword>
<evidence type="ECO:0000313" key="1">
    <source>
        <dbReference type="EMBL" id="SDN84618.1"/>
    </source>
</evidence>
<reference evidence="1 2" key="1">
    <citation type="submission" date="2016-10" db="EMBL/GenBank/DDBJ databases">
        <authorList>
            <person name="de Groot N.N."/>
        </authorList>
    </citation>
    <scope>NUCLEOTIDE SEQUENCE [LARGE SCALE GENOMIC DNA]</scope>
    <source>
        <strain evidence="1 2">DSM 15269</strain>
    </source>
</reference>
<dbReference type="RefSeq" id="WP_092065717.1">
    <property type="nucleotide sequence ID" value="NZ_FNIN01000009.1"/>
</dbReference>
<name>A0A1H0EQI8_9BACT</name>
<dbReference type="OrthoDB" id="5471202at2"/>
<organism evidence="1 2">
    <name type="scientific">Desulfonauticus submarinus</name>
    <dbReference type="NCBI Taxonomy" id="206665"/>
    <lineage>
        <taxon>Bacteria</taxon>
        <taxon>Pseudomonadati</taxon>
        <taxon>Thermodesulfobacteriota</taxon>
        <taxon>Desulfovibrionia</taxon>
        <taxon>Desulfovibrionales</taxon>
        <taxon>Desulfonauticaceae</taxon>
        <taxon>Desulfonauticus</taxon>
    </lineage>
</organism>
<proteinExistence type="predicted"/>
<evidence type="ECO:0000313" key="2">
    <source>
        <dbReference type="Proteomes" id="UP000199602"/>
    </source>
</evidence>
<sequence>MIKKDIQGFYDETGNLIGVFVSARLWQEIAADIDSVLEKSLAKLNGPICSEEAIQTQEALPSEPLDDWETFLKFWDFHYPVEKKVVCEICGQCTEDWTVDSPRKFLLKAANLGGLVSFLCLNCQARIIKRHFKDHITYETTPFVDRKKK</sequence>
<gene>
    <name evidence="1" type="ORF">SAMN04488516_1094</name>
</gene>
<protein>
    <submittedName>
        <fullName evidence="1">Uncharacterized protein</fullName>
    </submittedName>
</protein>
<accession>A0A1H0EQI8</accession>
<dbReference type="EMBL" id="FNIN01000009">
    <property type="protein sequence ID" value="SDN84618.1"/>
    <property type="molecule type" value="Genomic_DNA"/>
</dbReference>
<dbReference type="Proteomes" id="UP000199602">
    <property type="component" value="Unassembled WGS sequence"/>
</dbReference>